<dbReference type="InterPro" id="IPR036061">
    <property type="entry name" value="CheW-like_dom_sf"/>
</dbReference>
<sequence>MNELTVATEPTAALAEPAEYLSFRLGDEEYGIGILQVQEIRSYEEPTKIANAPAVLRGVIDLRGVITPIVDLRLAFNQPAPCTGLTGVIVLNLGGRVVGIVVDAVSDVVELGAEQIRPAPRLSAPGFDTSFVTGIATLQQRLLILMDIARLLDNPALGLAGAMPSAA</sequence>
<dbReference type="Gene3D" id="2.30.30.40">
    <property type="entry name" value="SH3 Domains"/>
    <property type="match status" value="1"/>
</dbReference>
<evidence type="ECO:0000259" key="4">
    <source>
        <dbReference type="PROSITE" id="PS50851"/>
    </source>
</evidence>
<comment type="subcellular location">
    <subcellularLocation>
        <location evidence="1">Cytoplasm</location>
    </subcellularLocation>
</comment>
<dbReference type="CDD" id="cd00732">
    <property type="entry name" value="CheW"/>
    <property type="match status" value="1"/>
</dbReference>
<dbReference type="Pfam" id="PF01584">
    <property type="entry name" value="CheW"/>
    <property type="match status" value="1"/>
</dbReference>
<dbReference type="RefSeq" id="WP_394405562.1">
    <property type="nucleotide sequence ID" value="NZ_JBIGIC010000001.1"/>
</dbReference>
<evidence type="ECO:0000313" key="5">
    <source>
        <dbReference type="EMBL" id="MFG6485153.1"/>
    </source>
</evidence>
<dbReference type="EMBL" id="JBIGIC010000001">
    <property type="protein sequence ID" value="MFG6485153.1"/>
    <property type="molecule type" value="Genomic_DNA"/>
</dbReference>
<reference evidence="5 6" key="1">
    <citation type="submission" date="2024-08" db="EMBL/GenBank/DDBJ databases">
        <authorList>
            <person name="Lu H."/>
        </authorList>
    </citation>
    <scope>NUCLEOTIDE SEQUENCE [LARGE SCALE GENOMIC DNA]</scope>
    <source>
        <strain evidence="5 6">BYS78W</strain>
    </source>
</reference>
<evidence type="ECO:0000313" key="6">
    <source>
        <dbReference type="Proteomes" id="UP001606134"/>
    </source>
</evidence>
<evidence type="ECO:0000256" key="2">
    <source>
        <dbReference type="ARBA" id="ARBA00021483"/>
    </source>
</evidence>
<protein>
    <recommendedName>
        <fullName evidence="2">Chemotaxis protein CheW</fullName>
    </recommendedName>
</protein>
<evidence type="ECO:0000256" key="3">
    <source>
        <dbReference type="ARBA" id="ARBA00022490"/>
    </source>
</evidence>
<proteinExistence type="predicted"/>
<keyword evidence="3" id="KW-0963">Cytoplasm</keyword>
<keyword evidence="6" id="KW-1185">Reference proteome</keyword>
<organism evidence="5 6">
    <name type="scientific">Pelomonas candidula</name>
    <dbReference type="NCBI Taxonomy" id="3299025"/>
    <lineage>
        <taxon>Bacteria</taxon>
        <taxon>Pseudomonadati</taxon>
        <taxon>Pseudomonadota</taxon>
        <taxon>Betaproteobacteria</taxon>
        <taxon>Burkholderiales</taxon>
        <taxon>Sphaerotilaceae</taxon>
        <taxon>Roseateles</taxon>
    </lineage>
</organism>
<accession>A0ABW7H5I1</accession>
<name>A0ABW7H5I1_9BURK</name>
<dbReference type="PANTHER" id="PTHR22617">
    <property type="entry name" value="CHEMOTAXIS SENSOR HISTIDINE KINASE-RELATED"/>
    <property type="match status" value="1"/>
</dbReference>
<dbReference type="Gene3D" id="2.40.50.180">
    <property type="entry name" value="CheA-289, Domain 4"/>
    <property type="match status" value="1"/>
</dbReference>
<gene>
    <name evidence="5" type="ORF">ACG04R_00640</name>
</gene>
<comment type="caution">
    <text evidence="5">The sequence shown here is derived from an EMBL/GenBank/DDBJ whole genome shotgun (WGS) entry which is preliminary data.</text>
</comment>
<dbReference type="SMART" id="SM00260">
    <property type="entry name" value="CheW"/>
    <property type="match status" value="1"/>
</dbReference>
<dbReference type="SUPFAM" id="SSF50341">
    <property type="entry name" value="CheW-like"/>
    <property type="match status" value="1"/>
</dbReference>
<dbReference type="PROSITE" id="PS50851">
    <property type="entry name" value="CHEW"/>
    <property type="match status" value="1"/>
</dbReference>
<dbReference type="PANTHER" id="PTHR22617:SF45">
    <property type="entry name" value="CHEMOTAXIS PROTEIN CHEW"/>
    <property type="match status" value="1"/>
</dbReference>
<dbReference type="InterPro" id="IPR039315">
    <property type="entry name" value="CheW"/>
</dbReference>
<evidence type="ECO:0000256" key="1">
    <source>
        <dbReference type="ARBA" id="ARBA00004496"/>
    </source>
</evidence>
<feature type="domain" description="CheW-like" evidence="4">
    <location>
        <begin position="17"/>
        <end position="157"/>
    </location>
</feature>
<dbReference type="InterPro" id="IPR002545">
    <property type="entry name" value="CheW-lke_dom"/>
</dbReference>
<dbReference type="Proteomes" id="UP001606134">
    <property type="component" value="Unassembled WGS sequence"/>
</dbReference>